<dbReference type="Pfam" id="PF00890">
    <property type="entry name" value="FAD_binding_2"/>
    <property type="match status" value="1"/>
</dbReference>
<dbReference type="InterPro" id="IPR027477">
    <property type="entry name" value="Succ_DH/fumarate_Rdtase_cat_sf"/>
</dbReference>
<dbReference type="Gene3D" id="3.90.700.10">
    <property type="entry name" value="Succinate dehydrogenase/fumarate reductase flavoprotein, catalytic domain"/>
    <property type="match status" value="1"/>
</dbReference>
<evidence type="ECO:0000313" key="5">
    <source>
        <dbReference type="Proteomes" id="UP001218218"/>
    </source>
</evidence>
<evidence type="ECO:0000256" key="2">
    <source>
        <dbReference type="ARBA" id="ARBA00023002"/>
    </source>
</evidence>
<dbReference type="Gene3D" id="3.50.50.60">
    <property type="entry name" value="FAD/NAD(P)-binding domain"/>
    <property type="match status" value="1"/>
</dbReference>
<dbReference type="InterPro" id="IPR050315">
    <property type="entry name" value="FAD-oxidoreductase_2"/>
</dbReference>
<feature type="domain" description="FAD-dependent oxidoreductase 2 FAD-binding" evidence="3">
    <location>
        <begin position="7"/>
        <end position="431"/>
    </location>
</feature>
<dbReference type="AlphaFoldDB" id="A0AAD6ZEN8"/>
<evidence type="ECO:0000313" key="4">
    <source>
        <dbReference type="EMBL" id="KAJ7318606.1"/>
    </source>
</evidence>
<comment type="caution">
    <text evidence="4">The sequence shown here is derived from an EMBL/GenBank/DDBJ whole genome shotgun (WGS) entry which is preliminary data.</text>
</comment>
<sequence length="449" mass="46170">MTVPRTIVVGGGLAGLSASHTLLERRKSVLLLDKKSSLGGNSVKASSGINGAGTEAQRALKIEDTPEAFYTDTAASAGPKLIQPTLITALTTNSASAIAWLADTFDVDLSVVSRLGGHTVARTHRDKSGAPGWAITSALMKKLTTLASEPESHVEIIKSARVLKLLEEGGAVVGVEYEAGGSVVAAHGNVILATGSYAADFSSRGILASHRPELLALSTTNGDHATGDGLRLALALPAPAGVCDLDQVQVHPTGFVDPANPAAKTKFLAAEALRGAGGLLLDAQGARFVREVERRDVVTAAMQMVEGEGRGPVRLVLGERAAAEVKSHCDFYVSKGLMQRYADAAAFAEDTGISFDTILSKVATTTSYTLTEPLHVAIITPVVHYTMGGLSVDASARVLSEASGTPIAGLWAAGEVIGGVHGRNRLAGSSLLEAVVFGRIAGEGAAGEV</sequence>
<evidence type="ECO:0000256" key="1">
    <source>
        <dbReference type="ARBA" id="ARBA00022630"/>
    </source>
</evidence>
<accession>A0AAD6ZEN8</accession>
<keyword evidence="1" id="KW-0285">Flavoprotein</keyword>
<proteinExistence type="predicted"/>
<reference evidence="4" key="1">
    <citation type="submission" date="2023-03" db="EMBL/GenBank/DDBJ databases">
        <title>Massive genome expansion in bonnet fungi (Mycena s.s.) driven by repeated elements and novel gene families across ecological guilds.</title>
        <authorList>
            <consortium name="Lawrence Berkeley National Laboratory"/>
            <person name="Harder C.B."/>
            <person name="Miyauchi S."/>
            <person name="Viragh M."/>
            <person name="Kuo A."/>
            <person name="Thoen E."/>
            <person name="Andreopoulos B."/>
            <person name="Lu D."/>
            <person name="Skrede I."/>
            <person name="Drula E."/>
            <person name="Henrissat B."/>
            <person name="Morin E."/>
            <person name="Kohler A."/>
            <person name="Barry K."/>
            <person name="LaButti K."/>
            <person name="Morin E."/>
            <person name="Salamov A."/>
            <person name="Lipzen A."/>
            <person name="Mereny Z."/>
            <person name="Hegedus B."/>
            <person name="Baldrian P."/>
            <person name="Stursova M."/>
            <person name="Weitz H."/>
            <person name="Taylor A."/>
            <person name="Grigoriev I.V."/>
            <person name="Nagy L.G."/>
            <person name="Martin F."/>
            <person name="Kauserud H."/>
        </authorList>
    </citation>
    <scope>NUCLEOTIDE SEQUENCE</scope>
    <source>
        <strain evidence="4">CBHHK002</strain>
    </source>
</reference>
<gene>
    <name evidence="4" type="ORF">DFH08DRAFT_892313</name>
</gene>
<dbReference type="EMBL" id="JARIHO010000057">
    <property type="protein sequence ID" value="KAJ7318606.1"/>
    <property type="molecule type" value="Genomic_DNA"/>
</dbReference>
<dbReference type="Proteomes" id="UP001218218">
    <property type="component" value="Unassembled WGS sequence"/>
</dbReference>
<dbReference type="SUPFAM" id="SSF56425">
    <property type="entry name" value="Succinate dehydrogenase/fumarate reductase flavoprotein, catalytic domain"/>
    <property type="match status" value="1"/>
</dbReference>
<evidence type="ECO:0000259" key="3">
    <source>
        <dbReference type="Pfam" id="PF00890"/>
    </source>
</evidence>
<protein>
    <submittedName>
        <fullName evidence="4">Flavocytochrome c</fullName>
    </submittedName>
</protein>
<organism evidence="4 5">
    <name type="scientific">Mycena albidolilacea</name>
    <dbReference type="NCBI Taxonomy" id="1033008"/>
    <lineage>
        <taxon>Eukaryota</taxon>
        <taxon>Fungi</taxon>
        <taxon>Dikarya</taxon>
        <taxon>Basidiomycota</taxon>
        <taxon>Agaricomycotina</taxon>
        <taxon>Agaricomycetes</taxon>
        <taxon>Agaricomycetidae</taxon>
        <taxon>Agaricales</taxon>
        <taxon>Marasmiineae</taxon>
        <taxon>Mycenaceae</taxon>
        <taxon>Mycena</taxon>
    </lineage>
</organism>
<dbReference type="PANTHER" id="PTHR43400:SF1">
    <property type="entry name" value="FUMARATE REDUCTASE"/>
    <property type="match status" value="1"/>
</dbReference>
<name>A0AAD6ZEN8_9AGAR</name>
<keyword evidence="5" id="KW-1185">Reference proteome</keyword>
<dbReference type="InterPro" id="IPR036188">
    <property type="entry name" value="FAD/NAD-bd_sf"/>
</dbReference>
<dbReference type="SUPFAM" id="SSF51905">
    <property type="entry name" value="FAD/NAD(P)-binding domain"/>
    <property type="match status" value="1"/>
</dbReference>
<dbReference type="GO" id="GO:0016491">
    <property type="term" value="F:oxidoreductase activity"/>
    <property type="evidence" value="ECO:0007669"/>
    <property type="project" value="UniProtKB-KW"/>
</dbReference>
<keyword evidence="2" id="KW-0560">Oxidoreductase</keyword>
<dbReference type="InterPro" id="IPR003953">
    <property type="entry name" value="FAD-dep_OxRdtase_2_FAD-bd"/>
</dbReference>
<dbReference type="PANTHER" id="PTHR43400">
    <property type="entry name" value="FUMARATE REDUCTASE"/>
    <property type="match status" value="1"/>
</dbReference>